<feature type="compositionally biased region" description="Polar residues" evidence="1">
    <location>
        <begin position="93"/>
        <end position="102"/>
    </location>
</feature>
<gene>
    <name evidence="2" type="ORF">AVEN_170731_1</name>
</gene>
<evidence type="ECO:0000256" key="1">
    <source>
        <dbReference type="SAM" id="MobiDB-lite"/>
    </source>
</evidence>
<accession>A0A4Y2VK40</accession>
<reference evidence="2 3" key="1">
    <citation type="journal article" date="2019" name="Sci. Rep.">
        <title>Orb-weaving spider Araneus ventricosus genome elucidates the spidroin gene catalogue.</title>
        <authorList>
            <person name="Kono N."/>
            <person name="Nakamura H."/>
            <person name="Ohtoshi R."/>
            <person name="Moran D.A.P."/>
            <person name="Shinohara A."/>
            <person name="Yoshida Y."/>
            <person name="Fujiwara M."/>
            <person name="Mori M."/>
            <person name="Tomita M."/>
            <person name="Arakawa K."/>
        </authorList>
    </citation>
    <scope>NUCLEOTIDE SEQUENCE [LARGE SCALE GENOMIC DNA]</scope>
</reference>
<organism evidence="2 3">
    <name type="scientific">Araneus ventricosus</name>
    <name type="common">Orbweaver spider</name>
    <name type="synonym">Epeira ventricosa</name>
    <dbReference type="NCBI Taxonomy" id="182803"/>
    <lineage>
        <taxon>Eukaryota</taxon>
        <taxon>Metazoa</taxon>
        <taxon>Ecdysozoa</taxon>
        <taxon>Arthropoda</taxon>
        <taxon>Chelicerata</taxon>
        <taxon>Arachnida</taxon>
        <taxon>Araneae</taxon>
        <taxon>Araneomorphae</taxon>
        <taxon>Entelegynae</taxon>
        <taxon>Araneoidea</taxon>
        <taxon>Araneidae</taxon>
        <taxon>Araneus</taxon>
    </lineage>
</organism>
<feature type="region of interest" description="Disordered" evidence="1">
    <location>
        <begin position="63"/>
        <end position="105"/>
    </location>
</feature>
<keyword evidence="3" id="KW-1185">Reference proteome</keyword>
<comment type="caution">
    <text evidence="2">The sequence shown here is derived from an EMBL/GenBank/DDBJ whole genome shotgun (WGS) entry which is preliminary data.</text>
</comment>
<feature type="compositionally biased region" description="Pro residues" evidence="1">
    <location>
        <begin position="71"/>
        <end position="81"/>
    </location>
</feature>
<proteinExistence type="predicted"/>
<dbReference type="EMBL" id="BGPR01048611">
    <property type="protein sequence ID" value="GBO25625.1"/>
    <property type="molecule type" value="Genomic_DNA"/>
</dbReference>
<evidence type="ECO:0000313" key="3">
    <source>
        <dbReference type="Proteomes" id="UP000499080"/>
    </source>
</evidence>
<dbReference type="AlphaFoldDB" id="A0A4Y2VK40"/>
<name>A0A4Y2VK40_ARAVE</name>
<evidence type="ECO:0000313" key="2">
    <source>
        <dbReference type="EMBL" id="GBO25625.1"/>
    </source>
</evidence>
<dbReference type="Proteomes" id="UP000499080">
    <property type="component" value="Unassembled WGS sequence"/>
</dbReference>
<protein>
    <submittedName>
        <fullName evidence="2">Uncharacterized protein</fullName>
    </submittedName>
</protein>
<sequence length="128" mass="14335">MLSVSDTCPSSIFPRKFKILMSSSERHVTSLSEQITVKYHIQRSEFSAQQQLLFTCISSRSARASIKQDPDGPPPTDPLPPTTAADHLIPRTETIQHPQRTITGDPKNYLLNSPCWTPHTSMMEVAPF</sequence>